<evidence type="ECO:0000256" key="5">
    <source>
        <dbReference type="HAMAP-Rule" id="MF_00014"/>
    </source>
</evidence>
<keyword evidence="2 5" id="KW-0690">Ribosome biogenesis</keyword>
<evidence type="ECO:0000313" key="9">
    <source>
        <dbReference type="Proteomes" id="UP000886752"/>
    </source>
</evidence>
<proteinExistence type="inferred from homology"/>
<dbReference type="GO" id="GO:0006364">
    <property type="term" value="P:rRNA processing"/>
    <property type="evidence" value="ECO:0007669"/>
    <property type="project" value="UniProtKB-UniRule"/>
</dbReference>
<feature type="domain" description="RimM N-terminal" evidence="6">
    <location>
        <begin position="8"/>
        <end position="88"/>
    </location>
</feature>
<evidence type="ECO:0000313" key="8">
    <source>
        <dbReference type="EMBL" id="HIW00180.1"/>
    </source>
</evidence>
<dbReference type="InterPro" id="IPR036976">
    <property type="entry name" value="RimM_N_sf"/>
</dbReference>
<dbReference type="InterPro" id="IPR011033">
    <property type="entry name" value="PRC_barrel-like_sf"/>
</dbReference>
<feature type="domain" description="PRC-barrel" evidence="7">
    <location>
        <begin position="96"/>
        <end position="163"/>
    </location>
</feature>
<comment type="domain">
    <text evidence="5">The PRC barrel domain binds ribosomal protein uS19.</text>
</comment>
<accession>A0A9D1PWI8</accession>
<dbReference type="GO" id="GO:0005840">
    <property type="term" value="C:ribosome"/>
    <property type="evidence" value="ECO:0007669"/>
    <property type="project" value="InterPro"/>
</dbReference>
<sequence length="172" mass="19065">MTEKRICLGAVTRPHGVRGEVCVEWYADEVSYLKGDVLLEYPDGTLRSVRAKTFRQHKNGLLVSFAGVDDRNAAEYLRGATVWIPRDELPDLPEGAAYLDDLIGRAVTLADGTALGVLHHIEVPPGQLLWAIRDADHEVLFPAREEFIVSLEDPIVIDPPEGLVEACRTPLR</sequence>
<evidence type="ECO:0000256" key="4">
    <source>
        <dbReference type="ARBA" id="ARBA00023186"/>
    </source>
</evidence>
<dbReference type="HAMAP" id="MF_00014">
    <property type="entry name" value="Ribosome_mat_RimM"/>
    <property type="match status" value="1"/>
</dbReference>
<reference evidence="8" key="1">
    <citation type="journal article" date="2021" name="PeerJ">
        <title>Extensive microbial diversity within the chicken gut microbiome revealed by metagenomics and culture.</title>
        <authorList>
            <person name="Gilroy R."/>
            <person name="Ravi A."/>
            <person name="Getino M."/>
            <person name="Pursley I."/>
            <person name="Horton D.L."/>
            <person name="Alikhan N.F."/>
            <person name="Baker D."/>
            <person name="Gharbi K."/>
            <person name="Hall N."/>
            <person name="Watson M."/>
            <person name="Adriaenssens E.M."/>
            <person name="Foster-Nyarko E."/>
            <person name="Jarju S."/>
            <person name="Secka A."/>
            <person name="Antonio M."/>
            <person name="Oren A."/>
            <person name="Chaudhuri R.R."/>
            <person name="La Ragione R."/>
            <person name="Hildebrand F."/>
            <person name="Pallen M.J."/>
        </authorList>
    </citation>
    <scope>NUCLEOTIDE SEQUENCE</scope>
    <source>
        <strain evidence="8">ChiHecec2B26-446</strain>
    </source>
</reference>
<dbReference type="PANTHER" id="PTHR33692">
    <property type="entry name" value="RIBOSOME MATURATION FACTOR RIMM"/>
    <property type="match status" value="1"/>
</dbReference>
<evidence type="ECO:0000256" key="2">
    <source>
        <dbReference type="ARBA" id="ARBA00022517"/>
    </source>
</evidence>
<dbReference type="GO" id="GO:0005737">
    <property type="term" value="C:cytoplasm"/>
    <property type="evidence" value="ECO:0007669"/>
    <property type="project" value="UniProtKB-SubCell"/>
</dbReference>
<comment type="subunit">
    <text evidence="5">Binds ribosomal protein uS19.</text>
</comment>
<dbReference type="Pfam" id="PF01782">
    <property type="entry name" value="RimM"/>
    <property type="match status" value="1"/>
</dbReference>
<dbReference type="GO" id="GO:0042274">
    <property type="term" value="P:ribosomal small subunit biogenesis"/>
    <property type="evidence" value="ECO:0007669"/>
    <property type="project" value="UniProtKB-UniRule"/>
</dbReference>
<gene>
    <name evidence="5 8" type="primary">rimM</name>
    <name evidence="8" type="ORF">H9894_03200</name>
</gene>
<dbReference type="InterPro" id="IPR002676">
    <property type="entry name" value="RimM_N"/>
</dbReference>
<organism evidence="8 9">
    <name type="scientific">Candidatus Desulfovibrio intestinipullorum</name>
    <dbReference type="NCBI Taxonomy" id="2838536"/>
    <lineage>
        <taxon>Bacteria</taxon>
        <taxon>Pseudomonadati</taxon>
        <taxon>Thermodesulfobacteriota</taxon>
        <taxon>Desulfovibrionia</taxon>
        <taxon>Desulfovibrionales</taxon>
        <taxon>Desulfovibrionaceae</taxon>
        <taxon>Desulfovibrio</taxon>
    </lineage>
</organism>
<comment type="subcellular location">
    <subcellularLocation>
        <location evidence="5">Cytoplasm</location>
    </subcellularLocation>
</comment>
<dbReference type="InterPro" id="IPR011961">
    <property type="entry name" value="RimM"/>
</dbReference>
<evidence type="ECO:0000259" key="6">
    <source>
        <dbReference type="Pfam" id="PF01782"/>
    </source>
</evidence>
<comment type="function">
    <text evidence="5">An accessory protein needed during the final step in the assembly of 30S ribosomal subunit, possibly for assembly of the head region. Essential for efficient processing of 16S rRNA. May be needed both before and after RbfA during the maturation of 16S rRNA. It has affinity for free ribosomal 30S subunits but not for 70S ribosomes.</text>
</comment>
<dbReference type="InterPro" id="IPR009000">
    <property type="entry name" value="Transl_B-barrel_sf"/>
</dbReference>
<keyword evidence="3 5" id="KW-0698">rRNA processing</keyword>
<dbReference type="Gene3D" id="2.30.30.240">
    <property type="entry name" value="PRC-barrel domain"/>
    <property type="match status" value="1"/>
</dbReference>
<dbReference type="PANTHER" id="PTHR33692:SF1">
    <property type="entry name" value="RIBOSOME MATURATION FACTOR RIMM"/>
    <property type="match status" value="1"/>
</dbReference>
<name>A0A9D1PWI8_9BACT</name>
<keyword evidence="4 5" id="KW-0143">Chaperone</keyword>
<evidence type="ECO:0000256" key="1">
    <source>
        <dbReference type="ARBA" id="ARBA00022490"/>
    </source>
</evidence>
<evidence type="ECO:0000259" key="7">
    <source>
        <dbReference type="Pfam" id="PF05239"/>
    </source>
</evidence>
<dbReference type="SUPFAM" id="SSF50447">
    <property type="entry name" value="Translation proteins"/>
    <property type="match status" value="1"/>
</dbReference>
<comment type="similarity">
    <text evidence="5">Belongs to the RimM family.</text>
</comment>
<protein>
    <recommendedName>
        <fullName evidence="5">Ribosome maturation factor RimM</fullName>
    </recommendedName>
</protein>
<dbReference type="InterPro" id="IPR027275">
    <property type="entry name" value="PRC-brl_dom"/>
</dbReference>
<dbReference type="GO" id="GO:0043022">
    <property type="term" value="F:ribosome binding"/>
    <property type="evidence" value="ECO:0007669"/>
    <property type="project" value="InterPro"/>
</dbReference>
<reference evidence="8" key="2">
    <citation type="submission" date="2021-04" db="EMBL/GenBank/DDBJ databases">
        <authorList>
            <person name="Gilroy R."/>
        </authorList>
    </citation>
    <scope>NUCLEOTIDE SEQUENCE</scope>
    <source>
        <strain evidence="8">ChiHecec2B26-446</strain>
    </source>
</reference>
<dbReference type="Gene3D" id="2.40.30.60">
    <property type="entry name" value="RimM"/>
    <property type="match status" value="1"/>
</dbReference>
<dbReference type="SUPFAM" id="SSF50346">
    <property type="entry name" value="PRC-barrel domain"/>
    <property type="match status" value="1"/>
</dbReference>
<dbReference type="AlphaFoldDB" id="A0A9D1PWI8"/>
<keyword evidence="1 5" id="KW-0963">Cytoplasm</keyword>
<dbReference type="EMBL" id="DXHV01000035">
    <property type="protein sequence ID" value="HIW00180.1"/>
    <property type="molecule type" value="Genomic_DNA"/>
</dbReference>
<comment type="caution">
    <text evidence="8">The sequence shown here is derived from an EMBL/GenBank/DDBJ whole genome shotgun (WGS) entry which is preliminary data.</text>
</comment>
<dbReference type="Proteomes" id="UP000886752">
    <property type="component" value="Unassembled WGS sequence"/>
</dbReference>
<dbReference type="Pfam" id="PF05239">
    <property type="entry name" value="PRC"/>
    <property type="match status" value="1"/>
</dbReference>
<evidence type="ECO:0000256" key="3">
    <source>
        <dbReference type="ARBA" id="ARBA00022552"/>
    </source>
</evidence>
<dbReference type="NCBIfam" id="TIGR02273">
    <property type="entry name" value="16S_RimM"/>
    <property type="match status" value="1"/>
</dbReference>